<feature type="transmembrane region" description="Helical" evidence="6">
    <location>
        <begin position="213"/>
        <end position="236"/>
    </location>
</feature>
<evidence type="ECO:0000256" key="4">
    <source>
        <dbReference type="ARBA" id="ARBA00022989"/>
    </source>
</evidence>
<dbReference type="PANTHER" id="PTHR30213">
    <property type="entry name" value="INNER MEMBRANE PROTEIN YHJD"/>
    <property type="match status" value="1"/>
</dbReference>
<keyword evidence="2" id="KW-1003">Cell membrane</keyword>
<dbReference type="Proteomes" id="UP000275069">
    <property type="component" value="Chromosome"/>
</dbReference>
<comment type="subcellular location">
    <subcellularLocation>
        <location evidence="1">Cell membrane</location>
        <topology evidence="1">Multi-pass membrane protein</topology>
    </subcellularLocation>
</comment>
<keyword evidence="3 6" id="KW-0812">Transmembrane</keyword>
<evidence type="ECO:0000256" key="6">
    <source>
        <dbReference type="SAM" id="Phobius"/>
    </source>
</evidence>
<evidence type="ECO:0000313" key="7">
    <source>
        <dbReference type="EMBL" id="AYG02736.1"/>
    </source>
</evidence>
<dbReference type="PANTHER" id="PTHR30213:SF0">
    <property type="entry name" value="UPF0761 MEMBRANE PROTEIN YIHY"/>
    <property type="match status" value="1"/>
</dbReference>
<dbReference type="OrthoDB" id="9781030at2"/>
<dbReference type="NCBIfam" id="TIGR00765">
    <property type="entry name" value="yihY_not_rbn"/>
    <property type="match status" value="1"/>
</dbReference>
<keyword evidence="4 6" id="KW-1133">Transmembrane helix</keyword>
<dbReference type="GO" id="GO:0005886">
    <property type="term" value="C:plasma membrane"/>
    <property type="evidence" value="ECO:0007669"/>
    <property type="project" value="UniProtKB-SubCell"/>
</dbReference>
<feature type="transmembrane region" description="Helical" evidence="6">
    <location>
        <begin position="27"/>
        <end position="50"/>
    </location>
</feature>
<dbReference type="Pfam" id="PF03631">
    <property type="entry name" value="Virul_fac_BrkB"/>
    <property type="match status" value="1"/>
</dbReference>
<proteinExistence type="predicted"/>
<dbReference type="RefSeq" id="WP_120788270.1">
    <property type="nucleotide sequence ID" value="NZ_CP032624.1"/>
</dbReference>
<gene>
    <name evidence="7" type="ORF">D7I44_03835</name>
</gene>
<evidence type="ECO:0000256" key="5">
    <source>
        <dbReference type="ARBA" id="ARBA00023136"/>
    </source>
</evidence>
<evidence type="ECO:0000313" key="8">
    <source>
        <dbReference type="Proteomes" id="UP000275069"/>
    </source>
</evidence>
<feature type="transmembrane region" description="Helical" evidence="6">
    <location>
        <begin position="248"/>
        <end position="272"/>
    </location>
</feature>
<dbReference type="AlphaFoldDB" id="A0A387BP60"/>
<keyword evidence="5 6" id="KW-0472">Membrane</keyword>
<accession>A0A387BP60</accession>
<keyword evidence="8" id="KW-1185">Reference proteome</keyword>
<protein>
    <submittedName>
        <fullName evidence="7">YihY/virulence factor BrkB family protein</fullName>
    </submittedName>
</protein>
<dbReference type="EMBL" id="CP032624">
    <property type="protein sequence ID" value="AYG02736.1"/>
    <property type="molecule type" value="Genomic_DNA"/>
</dbReference>
<reference evidence="7 8" key="1">
    <citation type="submission" date="2018-09" db="EMBL/GenBank/DDBJ databases">
        <title>Genome sequencing of strain 2DFW10M-5.</title>
        <authorList>
            <person name="Heo J."/>
            <person name="Kim S.-J."/>
            <person name="Kwon S.-W."/>
        </authorList>
    </citation>
    <scope>NUCLEOTIDE SEQUENCE [LARGE SCALE GENOMIC DNA]</scope>
    <source>
        <strain evidence="7 8">2DFW10M-5</strain>
    </source>
</reference>
<evidence type="ECO:0000256" key="2">
    <source>
        <dbReference type="ARBA" id="ARBA00022475"/>
    </source>
</evidence>
<feature type="transmembrane region" description="Helical" evidence="6">
    <location>
        <begin position="140"/>
        <end position="165"/>
    </location>
</feature>
<dbReference type="KEGG" id="gry:D7I44_03835"/>
<evidence type="ECO:0000256" key="3">
    <source>
        <dbReference type="ARBA" id="ARBA00022692"/>
    </source>
</evidence>
<evidence type="ECO:0000256" key="1">
    <source>
        <dbReference type="ARBA" id="ARBA00004651"/>
    </source>
</evidence>
<sequence>MAARPSAWRYALRRTIHVLLVERVVDIAGTLAFFSVLSIFPALLAVFGIFGLAGEGRRTADAVVAFADGIAPNDLVAPFRQAIEHLAGLGGAGAGLGTAVGVLVALWTASRYVAAFGGALNRVYGVQEGRSYPKYRLSQLAITIAIVCLAALVLFVLLFSGPVFGPRGIANIGDLAFAVWSVARWAIAAAAMLVIVVLLYWGTPNIRQPRLRWLTAGGSTALVLMAAASAVLVFYVSHFPTFHREYGALAGLAVFLVWLWLMNLMLIFGAGLDVELERVRELRLGEDAMRQIRLPLRDDRRIARLRRRDNALAAQAVRFLPTRYDAADAGQHPVESARDVHVGRHDTSAAADLVDDRRHP</sequence>
<organism evidence="7 8">
    <name type="scientific">Gryllotalpicola protaetiae</name>
    <dbReference type="NCBI Taxonomy" id="2419771"/>
    <lineage>
        <taxon>Bacteria</taxon>
        <taxon>Bacillati</taxon>
        <taxon>Actinomycetota</taxon>
        <taxon>Actinomycetes</taxon>
        <taxon>Micrococcales</taxon>
        <taxon>Microbacteriaceae</taxon>
        <taxon>Gryllotalpicola</taxon>
    </lineage>
</organism>
<dbReference type="InterPro" id="IPR017039">
    <property type="entry name" value="Virul_fac_BrkB"/>
</dbReference>
<name>A0A387BP60_9MICO</name>
<feature type="transmembrane region" description="Helical" evidence="6">
    <location>
        <begin position="177"/>
        <end position="201"/>
    </location>
</feature>